<dbReference type="EMBL" id="JBAFSM010000003">
    <property type="protein sequence ID" value="MEG3436046.1"/>
    <property type="molecule type" value="Genomic_DNA"/>
</dbReference>
<gene>
    <name evidence="1" type="ORF">V0288_02845</name>
</gene>
<reference evidence="1 2" key="1">
    <citation type="submission" date="2024-01" db="EMBL/GenBank/DDBJ databases">
        <title>Genomic insights into the taxonomy and metabolism of the cyanobacterium Pannus brasiliensis CCIBt3594.</title>
        <authorList>
            <person name="Machado M."/>
            <person name="Botero N.B."/>
            <person name="Andreote A.P.D."/>
            <person name="Feitosa A.M.T."/>
            <person name="Popin R."/>
            <person name="Sivonen K."/>
            <person name="Fiore M.F."/>
        </authorList>
    </citation>
    <scope>NUCLEOTIDE SEQUENCE [LARGE SCALE GENOMIC DNA]</scope>
    <source>
        <strain evidence="1 2">CCIBt3594</strain>
    </source>
</reference>
<accession>A0AAW9QMT3</accession>
<dbReference type="InterPro" id="IPR035069">
    <property type="entry name" value="TTHA1013/TTHA0281-like"/>
</dbReference>
<dbReference type="RefSeq" id="WP_332863495.1">
    <property type="nucleotide sequence ID" value="NZ_JBAFSM010000003.1"/>
</dbReference>
<comment type="caution">
    <text evidence="1">The sequence shown here is derived from an EMBL/GenBank/DDBJ whole genome shotgun (WGS) entry which is preliminary data.</text>
</comment>
<dbReference type="SUPFAM" id="SSF143100">
    <property type="entry name" value="TTHA1013/TTHA0281-like"/>
    <property type="match status" value="1"/>
</dbReference>
<dbReference type="PANTHER" id="PTHR34504">
    <property type="entry name" value="ANTITOXIN HICB"/>
    <property type="match status" value="1"/>
</dbReference>
<dbReference type="PANTHER" id="PTHR34504:SF2">
    <property type="entry name" value="UPF0150 PROTEIN SSL0259"/>
    <property type="match status" value="1"/>
</dbReference>
<evidence type="ECO:0000313" key="1">
    <source>
        <dbReference type="EMBL" id="MEG3436046.1"/>
    </source>
</evidence>
<organism evidence="1 2">
    <name type="scientific">Pannus brasiliensis CCIBt3594</name>
    <dbReference type="NCBI Taxonomy" id="1427578"/>
    <lineage>
        <taxon>Bacteria</taxon>
        <taxon>Bacillati</taxon>
        <taxon>Cyanobacteriota</taxon>
        <taxon>Cyanophyceae</taxon>
        <taxon>Oscillatoriophycideae</taxon>
        <taxon>Chroococcales</taxon>
        <taxon>Microcystaceae</taxon>
        <taxon>Pannus</taxon>
    </lineage>
</organism>
<keyword evidence="2" id="KW-1185">Reference proteome</keyword>
<protein>
    <submittedName>
        <fullName evidence="1">Type II toxin-antitoxin system HicB family antitoxin</fullName>
    </submittedName>
</protein>
<evidence type="ECO:0000313" key="2">
    <source>
        <dbReference type="Proteomes" id="UP001328733"/>
    </source>
</evidence>
<dbReference type="InterPro" id="IPR051404">
    <property type="entry name" value="TA_system_antitoxin"/>
</dbReference>
<name>A0AAW9QMT3_9CHRO</name>
<sequence length="74" mass="8600">MNHHYSITIQWSEEDNKFVAHLPEFSPYARTHGDTRNEALHNAIEVFELLIEDYTARGKELPIPHSIENNLANL</sequence>
<dbReference type="Gene3D" id="3.30.160.250">
    <property type="match status" value="1"/>
</dbReference>
<dbReference type="AlphaFoldDB" id="A0AAW9QMT3"/>
<proteinExistence type="predicted"/>
<dbReference type="Proteomes" id="UP001328733">
    <property type="component" value="Unassembled WGS sequence"/>
</dbReference>